<reference evidence="2" key="1">
    <citation type="journal article" date="2019" name="Int. J. Syst. Evol. Microbiol.">
        <title>The Global Catalogue of Microorganisms (GCM) 10K type strain sequencing project: providing services to taxonomists for standard genome sequencing and annotation.</title>
        <authorList>
            <consortium name="The Broad Institute Genomics Platform"/>
            <consortium name="The Broad Institute Genome Sequencing Center for Infectious Disease"/>
            <person name="Wu L."/>
            <person name="Ma J."/>
        </authorList>
    </citation>
    <scope>NUCLEOTIDE SEQUENCE [LARGE SCALE GENOMIC DNA]</scope>
    <source>
        <strain evidence="2">JCM 19129</strain>
    </source>
</reference>
<evidence type="ECO:0000313" key="1">
    <source>
        <dbReference type="EMBL" id="GAA4915696.1"/>
    </source>
</evidence>
<organism evidence="1 2">
    <name type="scientific">Nesterenkonia rhizosphaerae</name>
    <dbReference type="NCBI Taxonomy" id="1348272"/>
    <lineage>
        <taxon>Bacteria</taxon>
        <taxon>Bacillati</taxon>
        <taxon>Actinomycetota</taxon>
        <taxon>Actinomycetes</taxon>
        <taxon>Micrococcales</taxon>
        <taxon>Micrococcaceae</taxon>
        <taxon>Nesterenkonia</taxon>
    </lineage>
</organism>
<dbReference type="EMBL" id="BAABLW010000005">
    <property type="protein sequence ID" value="GAA4915696.1"/>
    <property type="molecule type" value="Genomic_DNA"/>
</dbReference>
<accession>A0ABP9FSN3</accession>
<comment type="caution">
    <text evidence="1">The sequence shown here is derived from an EMBL/GenBank/DDBJ whole genome shotgun (WGS) entry which is preliminary data.</text>
</comment>
<proteinExistence type="predicted"/>
<evidence type="ECO:0000313" key="2">
    <source>
        <dbReference type="Proteomes" id="UP001500368"/>
    </source>
</evidence>
<sequence>MTDLTEQLKAERRIIDAATDLHLYVDAMPETGEHGVMAYEPDDEFEELLLFSHVVADGMSRPDAERLAHSWNDLPQRNAQVQAVLAKLEQLEAQAVSDYDAINDAVSKRRDVNPSRAWSTVGTHRRIIADIRDAIEGATA</sequence>
<name>A0ABP9FSN3_9MICC</name>
<dbReference type="Proteomes" id="UP001500368">
    <property type="component" value="Unassembled WGS sequence"/>
</dbReference>
<keyword evidence="2" id="KW-1185">Reference proteome</keyword>
<protein>
    <submittedName>
        <fullName evidence="1">Uncharacterized protein</fullName>
    </submittedName>
</protein>
<gene>
    <name evidence="1" type="ORF">GCM10025790_08370</name>
</gene>
<dbReference type="RefSeq" id="WP_345476822.1">
    <property type="nucleotide sequence ID" value="NZ_BAABLW010000005.1"/>
</dbReference>